<evidence type="ECO:0000313" key="1">
    <source>
        <dbReference type="EMBL" id="KAK3924642.1"/>
    </source>
</evidence>
<reference evidence="1" key="1">
    <citation type="submission" date="2021-07" db="EMBL/GenBank/DDBJ databases">
        <authorList>
            <person name="Catto M.A."/>
            <person name="Jacobson A."/>
            <person name="Kennedy G."/>
            <person name="Labadie P."/>
            <person name="Hunt B.G."/>
            <person name="Srinivasan R."/>
        </authorList>
    </citation>
    <scope>NUCLEOTIDE SEQUENCE</scope>
    <source>
        <strain evidence="1">PL_HMW_Pooled</strain>
        <tissue evidence="1">Head</tissue>
    </source>
</reference>
<proteinExistence type="predicted"/>
<sequence length="237" mass="25706">MCFESWKSRRMKGALGCVRIHGEPLHLHWGTLFGANRRSVVAQLNEIGSLDVCKTGHGQGMAMARIAHRLAMARIGHRQAMAMVIAGATATCTKGKYEAFKLSYGPWPHHGHMAMTTLWLSLPWPSSAHGDATTMAMVWPWARTMATVCPLCGYGHGHGPRMATDRFTMASRMSMVIEQVAMSEIAERSSPAADAVAVAVQGDRARLSRGCTDGQTQQTVRDRPVAAGTALNDYGEV</sequence>
<accession>A0AAE1HNQ5</accession>
<dbReference type="EMBL" id="JAHWGI010001195">
    <property type="protein sequence ID" value="KAK3924642.1"/>
    <property type="molecule type" value="Genomic_DNA"/>
</dbReference>
<comment type="caution">
    <text evidence="1">The sequence shown here is derived from an EMBL/GenBank/DDBJ whole genome shotgun (WGS) entry which is preliminary data.</text>
</comment>
<reference evidence="1" key="2">
    <citation type="journal article" date="2023" name="BMC Genomics">
        <title>Pest status, molecular evolution, and epigenetic factors derived from the genome assembly of Frankliniella fusca, a thysanopteran phytovirus vector.</title>
        <authorList>
            <person name="Catto M.A."/>
            <person name="Labadie P.E."/>
            <person name="Jacobson A.L."/>
            <person name="Kennedy G.G."/>
            <person name="Srinivasan R."/>
            <person name="Hunt B.G."/>
        </authorList>
    </citation>
    <scope>NUCLEOTIDE SEQUENCE</scope>
    <source>
        <strain evidence="1">PL_HMW_Pooled</strain>
    </source>
</reference>
<protein>
    <submittedName>
        <fullName evidence="1">Alpha-ketoglutarate-dependent dioxygenase FTO</fullName>
    </submittedName>
</protein>
<dbReference type="GO" id="GO:0051213">
    <property type="term" value="F:dioxygenase activity"/>
    <property type="evidence" value="ECO:0007669"/>
    <property type="project" value="UniProtKB-KW"/>
</dbReference>
<keyword evidence="2" id="KW-1185">Reference proteome</keyword>
<evidence type="ECO:0000313" key="2">
    <source>
        <dbReference type="Proteomes" id="UP001219518"/>
    </source>
</evidence>
<dbReference type="AlphaFoldDB" id="A0AAE1HNQ5"/>
<keyword evidence="1" id="KW-0223">Dioxygenase</keyword>
<gene>
    <name evidence="1" type="ORF">KUF71_012776</name>
</gene>
<name>A0AAE1HNQ5_9NEOP</name>
<keyword evidence="1" id="KW-0560">Oxidoreductase</keyword>
<organism evidence="1 2">
    <name type="scientific">Frankliniella fusca</name>
    <dbReference type="NCBI Taxonomy" id="407009"/>
    <lineage>
        <taxon>Eukaryota</taxon>
        <taxon>Metazoa</taxon>
        <taxon>Ecdysozoa</taxon>
        <taxon>Arthropoda</taxon>
        <taxon>Hexapoda</taxon>
        <taxon>Insecta</taxon>
        <taxon>Pterygota</taxon>
        <taxon>Neoptera</taxon>
        <taxon>Paraneoptera</taxon>
        <taxon>Thysanoptera</taxon>
        <taxon>Terebrantia</taxon>
        <taxon>Thripoidea</taxon>
        <taxon>Thripidae</taxon>
        <taxon>Frankliniella</taxon>
    </lineage>
</organism>
<dbReference type="Proteomes" id="UP001219518">
    <property type="component" value="Unassembled WGS sequence"/>
</dbReference>